<accession>A0AAV3NY45</accession>
<proteinExistence type="predicted"/>
<name>A0AAV3NY45_LITER</name>
<sequence>MLIKSREAADPEANLRESFEKLRKCTLRLNLADWSLSFFKSMKEERNSGRTIRAILLRVYGVPVTGGVLQFYSVGARPVEPALSSDPIRDEGKIRRLVYCTSRVVKLSGKHLPMDFH</sequence>
<evidence type="ECO:0000313" key="1">
    <source>
        <dbReference type="EMBL" id="GAA0144249.1"/>
    </source>
</evidence>
<dbReference type="EMBL" id="BAABME010000620">
    <property type="protein sequence ID" value="GAA0144249.1"/>
    <property type="molecule type" value="Genomic_DNA"/>
</dbReference>
<comment type="caution">
    <text evidence="1">The sequence shown here is derived from an EMBL/GenBank/DDBJ whole genome shotgun (WGS) entry which is preliminary data.</text>
</comment>
<gene>
    <name evidence="1" type="ORF">LIER_04746</name>
</gene>
<protein>
    <submittedName>
        <fullName evidence="1">Uncharacterized protein</fullName>
    </submittedName>
</protein>
<reference evidence="1 2" key="1">
    <citation type="submission" date="2024-01" db="EMBL/GenBank/DDBJ databases">
        <title>The complete chloroplast genome sequence of Lithospermum erythrorhizon: insights into the phylogenetic relationship among Boraginaceae species and the maternal lineages of purple gromwells.</title>
        <authorList>
            <person name="Okada T."/>
            <person name="Watanabe K."/>
        </authorList>
    </citation>
    <scope>NUCLEOTIDE SEQUENCE [LARGE SCALE GENOMIC DNA]</scope>
</reference>
<keyword evidence="2" id="KW-1185">Reference proteome</keyword>
<dbReference type="Proteomes" id="UP001454036">
    <property type="component" value="Unassembled WGS sequence"/>
</dbReference>
<evidence type="ECO:0000313" key="2">
    <source>
        <dbReference type="Proteomes" id="UP001454036"/>
    </source>
</evidence>
<dbReference type="AlphaFoldDB" id="A0AAV3NY45"/>
<organism evidence="1 2">
    <name type="scientific">Lithospermum erythrorhizon</name>
    <name type="common">Purple gromwell</name>
    <name type="synonym">Lithospermum officinale var. erythrorhizon</name>
    <dbReference type="NCBI Taxonomy" id="34254"/>
    <lineage>
        <taxon>Eukaryota</taxon>
        <taxon>Viridiplantae</taxon>
        <taxon>Streptophyta</taxon>
        <taxon>Embryophyta</taxon>
        <taxon>Tracheophyta</taxon>
        <taxon>Spermatophyta</taxon>
        <taxon>Magnoliopsida</taxon>
        <taxon>eudicotyledons</taxon>
        <taxon>Gunneridae</taxon>
        <taxon>Pentapetalae</taxon>
        <taxon>asterids</taxon>
        <taxon>lamiids</taxon>
        <taxon>Boraginales</taxon>
        <taxon>Boraginaceae</taxon>
        <taxon>Boraginoideae</taxon>
        <taxon>Lithospermeae</taxon>
        <taxon>Lithospermum</taxon>
    </lineage>
</organism>